<accession>A0ABN6QIH7</accession>
<dbReference type="InterPro" id="IPR012902">
    <property type="entry name" value="N_methyl_site"/>
</dbReference>
<keyword evidence="3" id="KW-1185">Reference proteome</keyword>
<evidence type="ECO:0000313" key="2">
    <source>
        <dbReference type="EMBL" id="BDL42661.1"/>
    </source>
</evidence>
<dbReference type="RefSeq" id="WP_130082961.1">
    <property type="nucleotide sequence ID" value="NZ_AP025943.1"/>
</dbReference>
<dbReference type="NCBIfam" id="TIGR02532">
    <property type="entry name" value="IV_pilin_GFxxxE"/>
    <property type="match status" value="1"/>
</dbReference>
<reference evidence="2" key="1">
    <citation type="submission" date="2022-06" db="EMBL/GenBank/DDBJ databases">
        <title>Akkermansia biwalacus sp. nov., an anaerobic mucin-degrading bacterium isolated from human intestine.</title>
        <authorList>
            <person name="Kobayashi Y."/>
            <person name="Inoue S."/>
            <person name="Kawahara T."/>
            <person name="Kohda N."/>
        </authorList>
    </citation>
    <scope>NUCLEOTIDE SEQUENCE</scope>
    <source>
        <strain evidence="2">WON2089</strain>
    </source>
</reference>
<sequence length="267" mass="29848">MLTNRMKQVRSKGFTLTEVVLAIGVVGVLIVVFMAMFIPARRTVQAALTIREADRIVHALTAELGELRNSERAAGNAKKSSPGRYVSAFDKAFYWMQFTAKPATTILVYNYRADLSKPVRKDGTPQPWLEDGGSIPGKNSAVVTGVCLANNKDRWNDFKALVGPVFAVRMTQLVVERMDSNAYGYKLAPKYAVISNPYNRGRIITDPSQYVYTAEKGGGGLNLPWGAEVLYQAEFFQLLNTDPERLQNTTWENLKTPVFTRNLAFRR</sequence>
<gene>
    <name evidence="2" type="ORF">Abiwalacus_02350</name>
</gene>
<evidence type="ECO:0000313" key="3">
    <source>
        <dbReference type="Proteomes" id="UP001062263"/>
    </source>
</evidence>
<proteinExistence type="predicted"/>
<dbReference type="EMBL" id="AP025943">
    <property type="protein sequence ID" value="BDL42661.1"/>
    <property type="molecule type" value="Genomic_DNA"/>
</dbReference>
<keyword evidence="1" id="KW-0812">Transmembrane</keyword>
<dbReference type="Proteomes" id="UP001062263">
    <property type="component" value="Chromosome"/>
</dbReference>
<keyword evidence="1" id="KW-1133">Transmembrane helix</keyword>
<name>A0ABN6QIH7_9BACT</name>
<organism evidence="2 3">
    <name type="scientific">Akkermansia biwaensis</name>
    <dbReference type="NCBI Taxonomy" id="2946555"/>
    <lineage>
        <taxon>Bacteria</taxon>
        <taxon>Pseudomonadati</taxon>
        <taxon>Verrucomicrobiota</taxon>
        <taxon>Verrucomicrobiia</taxon>
        <taxon>Verrucomicrobiales</taxon>
        <taxon>Akkermansiaceae</taxon>
        <taxon>Akkermansia</taxon>
    </lineage>
</organism>
<keyword evidence="1" id="KW-0472">Membrane</keyword>
<evidence type="ECO:0008006" key="4">
    <source>
        <dbReference type="Google" id="ProtNLM"/>
    </source>
</evidence>
<evidence type="ECO:0000256" key="1">
    <source>
        <dbReference type="SAM" id="Phobius"/>
    </source>
</evidence>
<feature type="transmembrane region" description="Helical" evidence="1">
    <location>
        <begin position="20"/>
        <end position="40"/>
    </location>
</feature>
<protein>
    <recommendedName>
        <fullName evidence="4">Prepilin-type N-terminal cleavage/methylation domain-containing protein</fullName>
    </recommendedName>
</protein>